<dbReference type="SMART" id="SM00906">
    <property type="entry name" value="Fungal_trans"/>
    <property type="match status" value="1"/>
</dbReference>
<comment type="caution">
    <text evidence="3">The sequence shown here is derived from an EMBL/GenBank/DDBJ whole genome shotgun (WGS) entry which is preliminary data.</text>
</comment>
<dbReference type="InterPro" id="IPR007219">
    <property type="entry name" value="XnlR_reg_dom"/>
</dbReference>
<proteinExistence type="predicted"/>
<dbReference type="GO" id="GO:0003700">
    <property type="term" value="F:DNA-binding transcription factor activity"/>
    <property type="evidence" value="ECO:0007669"/>
    <property type="project" value="InterPro"/>
</dbReference>
<sequence>MPSGYWPAPILPPTPSCMSAEVYDEIRDEAGQNRGSTLPTSTPLLPQSATDWLPNLASPTCSKDNRSEAHDPEEGVLPLHQVNWEHHGPWSWASICSHPGQKWVCQKTGSGEFADIASGLVKTWSRRLKMKRFQSLKDRNPEPDSASAMAYVAPISSDLTMLYSEWCIVQLLKLGCAPILHRSLGATDPSLTFLQAGKRSRAFFQNALSVLGEMILGRSGFTAVQALVLMGFYAEGLGSHAIEYPLAINAVQLALAKGLHRAPSRSWNLPEADILTRSWLWWAVYCLEKQIVQRSGRPSTIDDDNISTPIPLKAPPGSLIDVEVFTLFIRNAQISSQIAKRIMSVKASRQSPAEAMQTVRDIHNRLQKLLESIPPSLQDKSYPSTPRHLYSIYLHFSIWGNFVAAHIIFSTPGLQFVSVPSPILLQIILVLRTITTDAAIAHWLAFYFPIYAHTNLLMYILMDPSQSSATGDLALLDICAGHFGHVEHATSTEMSFHFPRDSAALCAKVVRAAMQADRDNVTVPVTPQALSALEDAEMSIGTADVGNGTDLRLFLEPHNPDNSFNPMEFDMESWNIFSSIDITDDLDTAYAGWEE</sequence>
<dbReference type="InterPro" id="IPR050987">
    <property type="entry name" value="AtrR-like"/>
</dbReference>
<dbReference type="GO" id="GO:0006351">
    <property type="term" value="P:DNA-templated transcription"/>
    <property type="evidence" value="ECO:0007669"/>
    <property type="project" value="InterPro"/>
</dbReference>
<dbReference type="AlphaFoldDB" id="A0AAN6DVT7"/>
<dbReference type="Proteomes" id="UP001203852">
    <property type="component" value="Unassembled WGS sequence"/>
</dbReference>
<evidence type="ECO:0000313" key="4">
    <source>
        <dbReference type="Proteomes" id="UP001203852"/>
    </source>
</evidence>
<gene>
    <name evidence="3" type="ORF">EDD36DRAFT_466170</name>
</gene>
<evidence type="ECO:0000256" key="1">
    <source>
        <dbReference type="ARBA" id="ARBA00023242"/>
    </source>
</evidence>
<keyword evidence="1" id="KW-0539">Nucleus</keyword>
<keyword evidence="4" id="KW-1185">Reference proteome</keyword>
<protein>
    <recommendedName>
        <fullName evidence="2">Xylanolytic transcriptional activator regulatory domain-containing protein</fullName>
    </recommendedName>
</protein>
<organism evidence="3 4">
    <name type="scientific">Exophiala viscosa</name>
    <dbReference type="NCBI Taxonomy" id="2486360"/>
    <lineage>
        <taxon>Eukaryota</taxon>
        <taxon>Fungi</taxon>
        <taxon>Dikarya</taxon>
        <taxon>Ascomycota</taxon>
        <taxon>Pezizomycotina</taxon>
        <taxon>Eurotiomycetes</taxon>
        <taxon>Chaetothyriomycetidae</taxon>
        <taxon>Chaetothyriales</taxon>
        <taxon>Herpotrichiellaceae</taxon>
        <taxon>Exophiala</taxon>
    </lineage>
</organism>
<reference evidence="3" key="1">
    <citation type="journal article" date="2022" name="bioRxiv">
        <title>Deciphering the potential niche of two novel black yeast fungi from a biological soil crust based on their genomes, phenotypes, and melanin regulation.</title>
        <authorList>
            <consortium name="DOE Joint Genome Institute"/>
            <person name="Carr E.C."/>
            <person name="Barton Q."/>
            <person name="Grambo S."/>
            <person name="Sullivan M."/>
            <person name="Renfro C.M."/>
            <person name="Kuo A."/>
            <person name="Pangilinan J."/>
            <person name="Lipzen A."/>
            <person name="Keymanesh K."/>
            <person name="Savage E."/>
            <person name="Barry K."/>
            <person name="Grigoriev I.V."/>
            <person name="Riekhof W.R."/>
            <person name="Harris S.S."/>
        </authorList>
    </citation>
    <scope>NUCLEOTIDE SEQUENCE</scope>
    <source>
        <strain evidence="3">JF 03-4F</strain>
    </source>
</reference>
<dbReference type="CDD" id="cd12148">
    <property type="entry name" value="fungal_TF_MHR"/>
    <property type="match status" value="1"/>
</dbReference>
<dbReference type="PANTHER" id="PTHR46910:SF25">
    <property type="entry name" value="ABC-TRANSPORTER-REGULATING TRANSCRIPTION FACTOR"/>
    <property type="match status" value="1"/>
</dbReference>
<dbReference type="EMBL" id="MU404355">
    <property type="protein sequence ID" value="KAI1612334.1"/>
    <property type="molecule type" value="Genomic_DNA"/>
</dbReference>
<name>A0AAN6DVT7_9EURO</name>
<dbReference type="Pfam" id="PF04082">
    <property type="entry name" value="Fungal_trans"/>
    <property type="match status" value="1"/>
</dbReference>
<feature type="domain" description="Xylanolytic transcriptional activator regulatory" evidence="2">
    <location>
        <begin position="243"/>
        <end position="317"/>
    </location>
</feature>
<evidence type="ECO:0000313" key="3">
    <source>
        <dbReference type="EMBL" id="KAI1612334.1"/>
    </source>
</evidence>
<dbReference type="GO" id="GO:0008270">
    <property type="term" value="F:zinc ion binding"/>
    <property type="evidence" value="ECO:0007669"/>
    <property type="project" value="InterPro"/>
</dbReference>
<dbReference type="GO" id="GO:0003677">
    <property type="term" value="F:DNA binding"/>
    <property type="evidence" value="ECO:0007669"/>
    <property type="project" value="InterPro"/>
</dbReference>
<evidence type="ECO:0000259" key="2">
    <source>
        <dbReference type="SMART" id="SM00906"/>
    </source>
</evidence>
<accession>A0AAN6DVT7</accession>
<dbReference type="PANTHER" id="PTHR46910">
    <property type="entry name" value="TRANSCRIPTION FACTOR PDR1"/>
    <property type="match status" value="1"/>
</dbReference>